<evidence type="ECO:0000313" key="1">
    <source>
        <dbReference type="EMBL" id="ANA86326.1"/>
    </source>
</evidence>
<proteinExistence type="predicted"/>
<dbReference type="EMBL" id="KU998244">
    <property type="protein sequence ID" value="ANA86326.1"/>
    <property type="molecule type" value="Genomic_DNA"/>
</dbReference>
<protein>
    <submittedName>
        <fullName evidence="1">Uncharacterized protein</fullName>
    </submittedName>
</protein>
<reference evidence="1 2" key="1">
    <citation type="submission" date="2016-03" db="EMBL/GenBank/DDBJ databases">
        <authorList>
            <person name="Montgomery M.T."/>
            <person name="Guerrero C.A."/>
            <person name="Mavrich T.N."/>
            <person name="Pope W.H."/>
            <person name="Garlena R.A."/>
            <person name="Russell D.A."/>
            <person name="Jacobs-Sera D."/>
            <person name="Hendrix R.W."/>
            <person name="Hatfull G.F."/>
        </authorList>
    </citation>
    <scope>NUCLEOTIDE SEQUENCE [LARGE SCALE GENOMIC DNA]</scope>
</reference>
<accession>A0A160DEJ1</accession>
<name>A0A160DEJ1_9CAUD</name>
<gene>
    <name evidence="1" type="primary">171</name>
    <name evidence="1" type="ORF">PBI_SMOOTHIE_171</name>
</gene>
<keyword evidence="2" id="KW-1185">Reference proteome</keyword>
<dbReference type="GeneID" id="28378629"/>
<sequence>MNAVIEIRPGFLGFDPWSKLDMRITSRYVTEFTQFEELVGYIEEDTFEVPLFCKLASRLDF</sequence>
<dbReference type="RefSeq" id="YP_009269284.1">
    <property type="nucleotide sequence ID" value="NC_030696.1"/>
</dbReference>
<evidence type="ECO:0000313" key="2">
    <source>
        <dbReference type="Proteomes" id="UP000201458"/>
    </source>
</evidence>
<dbReference type="KEGG" id="vg:28378629"/>
<organism evidence="1 2">
    <name type="scientific">Gordonia phage Smoothie</name>
    <dbReference type="NCBI Taxonomy" id="1838078"/>
    <lineage>
        <taxon>Viruses</taxon>
        <taxon>Duplodnaviria</taxon>
        <taxon>Heunggongvirae</taxon>
        <taxon>Uroviricota</taxon>
        <taxon>Caudoviricetes</taxon>
        <taxon>Smoothievirus</taxon>
        <taxon>Smoothievirus smoothie</taxon>
    </lineage>
</organism>
<dbReference type="Proteomes" id="UP000201458">
    <property type="component" value="Segment"/>
</dbReference>